<gene>
    <name evidence="2" type="ORF">CWATWH0003_0467</name>
</gene>
<keyword evidence="1" id="KW-1133">Transmembrane helix</keyword>
<sequence>MISITSLSLRVPKFAHSTINVFAVFLVLAGVMAYNLFCKEKT</sequence>
<feature type="transmembrane region" description="Helical" evidence="1">
    <location>
        <begin position="14"/>
        <end position="37"/>
    </location>
</feature>
<dbReference type="AlphaFoldDB" id="G5IYW4"/>
<comment type="caution">
    <text evidence="2">The sequence shown here is derived from an EMBL/GenBank/DDBJ whole genome shotgun (WGS) entry which is preliminary data.</text>
</comment>
<organism evidence="2 3">
    <name type="scientific">Crocosphaera watsonii WH 0003</name>
    <dbReference type="NCBI Taxonomy" id="423471"/>
    <lineage>
        <taxon>Bacteria</taxon>
        <taxon>Bacillati</taxon>
        <taxon>Cyanobacteriota</taxon>
        <taxon>Cyanophyceae</taxon>
        <taxon>Oscillatoriophycideae</taxon>
        <taxon>Chroococcales</taxon>
        <taxon>Aphanothecaceae</taxon>
        <taxon>Crocosphaera</taxon>
    </lineage>
</organism>
<dbReference type="EMBL" id="AESD01000077">
    <property type="protein sequence ID" value="EHJ14887.1"/>
    <property type="molecule type" value="Genomic_DNA"/>
</dbReference>
<name>G5IYW4_CROWT</name>
<dbReference type="PATRIC" id="fig|423471.3.peg.433"/>
<protein>
    <submittedName>
        <fullName evidence="2">Uncharacterized protein</fullName>
    </submittedName>
</protein>
<keyword evidence="1" id="KW-0812">Transmembrane</keyword>
<evidence type="ECO:0000313" key="3">
    <source>
        <dbReference type="Proteomes" id="UP000003477"/>
    </source>
</evidence>
<reference evidence="2 3" key="1">
    <citation type="journal article" date="2011" name="Front. Microbiol.">
        <title>Two Strains of Crocosphaera watsonii with Highly Conserved Genomes are Distinguished by Strain-Specific Features.</title>
        <authorList>
            <person name="Bench S.R."/>
            <person name="Ilikchyan I.N."/>
            <person name="Tripp H.J."/>
            <person name="Zehr J.P."/>
        </authorList>
    </citation>
    <scope>NUCLEOTIDE SEQUENCE [LARGE SCALE GENOMIC DNA]</scope>
    <source>
        <strain evidence="2 3">WH 0003</strain>
    </source>
</reference>
<evidence type="ECO:0000256" key="1">
    <source>
        <dbReference type="SAM" id="Phobius"/>
    </source>
</evidence>
<evidence type="ECO:0000313" key="2">
    <source>
        <dbReference type="EMBL" id="EHJ14887.1"/>
    </source>
</evidence>
<keyword evidence="1" id="KW-0472">Membrane</keyword>
<proteinExistence type="predicted"/>
<accession>G5IYW4</accession>
<dbReference type="Proteomes" id="UP000003477">
    <property type="component" value="Unassembled WGS sequence"/>
</dbReference>